<keyword evidence="2" id="KW-1185">Reference proteome</keyword>
<proteinExistence type="predicted"/>
<sequence>MLESSTAKYPLKKTIVKMYNLAKGLQTVSLENMFSGTRPDRIYIALASSQAVAGDFTMNPYNFKYYGLLQIALFADGNPVGNSPLKLNFDNTKGGSTVAAYVNLFDCTGKWMFDAGNAISKKAFGEDGYVIFCFDLEPAFEQGEYLTLLKQGNVRLEMQFIVTFILFWHTPLFRFEDH</sequence>
<reference evidence="1" key="1">
    <citation type="submission" date="2019-08" db="EMBL/GenBank/DDBJ databases">
        <title>The improved chromosome-level genome for the pearl oyster Pinctada fucata martensii using PacBio sequencing and Hi-C.</title>
        <authorList>
            <person name="Zheng Z."/>
        </authorList>
    </citation>
    <scope>NUCLEOTIDE SEQUENCE</scope>
    <source>
        <strain evidence="1">ZZ-2019</strain>
        <tissue evidence="1">Adductor muscle</tissue>
    </source>
</reference>
<evidence type="ECO:0000313" key="2">
    <source>
        <dbReference type="Proteomes" id="UP001186944"/>
    </source>
</evidence>
<organism evidence="1 2">
    <name type="scientific">Pinctada imbricata</name>
    <name type="common">Atlantic pearl-oyster</name>
    <name type="synonym">Pinctada martensii</name>
    <dbReference type="NCBI Taxonomy" id="66713"/>
    <lineage>
        <taxon>Eukaryota</taxon>
        <taxon>Metazoa</taxon>
        <taxon>Spiralia</taxon>
        <taxon>Lophotrochozoa</taxon>
        <taxon>Mollusca</taxon>
        <taxon>Bivalvia</taxon>
        <taxon>Autobranchia</taxon>
        <taxon>Pteriomorphia</taxon>
        <taxon>Pterioida</taxon>
        <taxon>Pterioidea</taxon>
        <taxon>Pteriidae</taxon>
        <taxon>Pinctada</taxon>
    </lineage>
</organism>
<gene>
    <name evidence="1" type="ORF">FSP39_011583</name>
</gene>
<dbReference type="EMBL" id="VSWD01000002">
    <property type="protein sequence ID" value="KAK3107308.1"/>
    <property type="molecule type" value="Genomic_DNA"/>
</dbReference>
<comment type="caution">
    <text evidence="1">The sequence shown here is derived from an EMBL/GenBank/DDBJ whole genome shotgun (WGS) entry which is preliminary data.</text>
</comment>
<dbReference type="Proteomes" id="UP001186944">
    <property type="component" value="Unassembled WGS sequence"/>
</dbReference>
<dbReference type="AlphaFoldDB" id="A0AA88YTG1"/>
<protein>
    <submittedName>
        <fullName evidence="1">Uncharacterized protein</fullName>
    </submittedName>
</protein>
<name>A0AA88YTG1_PINIB</name>
<accession>A0AA88YTG1</accession>
<evidence type="ECO:0000313" key="1">
    <source>
        <dbReference type="EMBL" id="KAK3107308.1"/>
    </source>
</evidence>